<gene>
    <name evidence="2" type="primary">LOC142180923</name>
</gene>
<evidence type="ECO:0000313" key="1">
    <source>
        <dbReference type="Proteomes" id="UP000790787"/>
    </source>
</evidence>
<evidence type="ECO:0000313" key="2">
    <source>
        <dbReference type="RefSeq" id="XP_075109130.1"/>
    </source>
</evidence>
<reference evidence="2" key="2">
    <citation type="submission" date="2025-08" db="UniProtKB">
        <authorList>
            <consortium name="RefSeq"/>
        </authorList>
    </citation>
    <scope>IDENTIFICATION</scope>
    <source>
        <tissue evidence="2">Leaf</tissue>
    </source>
</reference>
<reference evidence="1" key="1">
    <citation type="journal article" date="2014" name="Nat. Commun.">
        <title>The tobacco genome sequence and its comparison with those of tomato and potato.</title>
        <authorList>
            <person name="Sierro N."/>
            <person name="Battey J.N."/>
            <person name="Ouadi S."/>
            <person name="Bakaher N."/>
            <person name="Bovet L."/>
            <person name="Willig A."/>
            <person name="Goepfert S."/>
            <person name="Peitsch M.C."/>
            <person name="Ivanov N.V."/>
        </authorList>
    </citation>
    <scope>NUCLEOTIDE SEQUENCE [LARGE SCALE GENOMIC DNA]</scope>
</reference>
<protein>
    <submittedName>
        <fullName evidence="2">Uncharacterized protein LOC142180923</fullName>
    </submittedName>
</protein>
<name>A0AC58UI13_TOBAC</name>
<dbReference type="RefSeq" id="XP_075109130.1">
    <property type="nucleotide sequence ID" value="XM_075253029.1"/>
</dbReference>
<keyword evidence="1" id="KW-1185">Reference proteome</keyword>
<sequence>MKIGLIGKSKLGFVDGRCTNDKFDKSLYELWGKCNAIVLSWIMNVVSNELLSGIMHKSSAHKDWTDLEDRYDKVDGSRIFYLHKEIDTLSQGISSVSAYFAKLTDLWEEYDAFMPCPGCNCPESKSDAEHFEYQRLLQFLMGLNESYS</sequence>
<dbReference type="Proteomes" id="UP000790787">
    <property type="component" value="Chromosome 5"/>
</dbReference>
<organism evidence="1 2">
    <name type="scientific">Nicotiana tabacum</name>
    <name type="common">Common tobacco</name>
    <dbReference type="NCBI Taxonomy" id="4097"/>
    <lineage>
        <taxon>Eukaryota</taxon>
        <taxon>Viridiplantae</taxon>
        <taxon>Streptophyta</taxon>
        <taxon>Embryophyta</taxon>
        <taxon>Tracheophyta</taxon>
        <taxon>Spermatophyta</taxon>
        <taxon>Magnoliopsida</taxon>
        <taxon>eudicotyledons</taxon>
        <taxon>Gunneridae</taxon>
        <taxon>Pentapetalae</taxon>
        <taxon>asterids</taxon>
        <taxon>lamiids</taxon>
        <taxon>Solanales</taxon>
        <taxon>Solanaceae</taxon>
        <taxon>Nicotianoideae</taxon>
        <taxon>Nicotianeae</taxon>
        <taxon>Nicotiana</taxon>
    </lineage>
</organism>
<proteinExistence type="predicted"/>
<accession>A0AC58UI13</accession>